<dbReference type="Proteomes" id="UP000051922">
    <property type="component" value="Unassembled WGS sequence"/>
</dbReference>
<dbReference type="PATRIC" id="fig|1423783.4.peg.1392"/>
<dbReference type="RefSeq" id="WP_162256043.1">
    <property type="nucleotide sequence ID" value="NZ_AZFJ01000049.1"/>
</dbReference>
<dbReference type="EMBL" id="AZFJ01000049">
    <property type="protein sequence ID" value="KRL85948.1"/>
    <property type="molecule type" value="Genomic_DNA"/>
</dbReference>
<evidence type="ECO:0000313" key="2">
    <source>
        <dbReference type="Proteomes" id="UP000051922"/>
    </source>
</evidence>
<reference evidence="1 2" key="1">
    <citation type="journal article" date="2015" name="Genome Announc.">
        <title>Expanding the biotechnology potential of lactobacilli through comparative genomics of 213 strains and associated genera.</title>
        <authorList>
            <person name="Sun Z."/>
            <person name="Harris H.M."/>
            <person name="McCann A."/>
            <person name="Guo C."/>
            <person name="Argimon S."/>
            <person name="Zhang W."/>
            <person name="Yang X."/>
            <person name="Jeffery I.B."/>
            <person name="Cooney J.C."/>
            <person name="Kagawa T.F."/>
            <person name="Liu W."/>
            <person name="Song Y."/>
            <person name="Salvetti E."/>
            <person name="Wrobel A."/>
            <person name="Rasinkangas P."/>
            <person name="Parkhill J."/>
            <person name="Rea M.C."/>
            <person name="O'Sullivan O."/>
            <person name="Ritari J."/>
            <person name="Douillard F.P."/>
            <person name="Paul Ross R."/>
            <person name="Yang R."/>
            <person name="Briner A.E."/>
            <person name="Felis G.E."/>
            <person name="de Vos W.M."/>
            <person name="Barrangou R."/>
            <person name="Klaenhammer T.R."/>
            <person name="Caufield P.W."/>
            <person name="Cui Y."/>
            <person name="Zhang H."/>
            <person name="O'Toole P.W."/>
        </authorList>
    </citation>
    <scope>NUCLEOTIDE SEQUENCE [LARGE SCALE GENOMIC DNA]</scope>
    <source>
        <strain evidence="1 2">DSM 15945</strain>
    </source>
</reference>
<comment type="caution">
    <text evidence="1">The sequence shown here is derived from an EMBL/GenBank/DDBJ whole genome shotgun (WGS) entry which is preliminary data.</text>
</comment>
<dbReference type="InterPro" id="IPR005247">
    <property type="entry name" value="YbhB_YbcL/LppC-like"/>
</dbReference>
<gene>
    <name evidence="1" type="ORF">FC50_GL001350</name>
</gene>
<dbReference type="Gene3D" id="3.90.280.10">
    <property type="entry name" value="PEBP-like"/>
    <property type="match status" value="1"/>
</dbReference>
<dbReference type="NCBIfam" id="TIGR00481">
    <property type="entry name" value="YbhB/YbcL family Raf kinase inhibitor-like protein"/>
    <property type="match status" value="1"/>
</dbReference>
<name>A0A0R1TXL2_9LACO</name>
<sequence>MRYDNSAWGGDHSPEIHIMGVPAKAATLAVTMVDEDVLGHHQHPHWVMWNIDPRDRIPGHILPGKHVTEIMGAVQGEVLGRHGYCGPKPTWLRRITHHYVFTVYALDNRLSLPTRANYHDFIHCIRGHVLCHGSLTGLFSPANK</sequence>
<dbReference type="SUPFAM" id="SSF49777">
    <property type="entry name" value="PEBP-like"/>
    <property type="match status" value="1"/>
</dbReference>
<dbReference type="Pfam" id="PF01161">
    <property type="entry name" value="PBP"/>
    <property type="match status" value="1"/>
</dbReference>
<proteinExistence type="predicted"/>
<dbReference type="STRING" id="1423783.FC50_GL001350"/>
<dbReference type="InterPro" id="IPR036610">
    <property type="entry name" value="PEBP-like_sf"/>
</dbReference>
<dbReference type="InterPro" id="IPR008914">
    <property type="entry name" value="PEBP"/>
</dbReference>
<protein>
    <recommendedName>
        <fullName evidence="3">YbhB/YbcL family Raf kinase inhibitor-like protein</fullName>
    </recommendedName>
</protein>
<organism evidence="1 2">
    <name type="scientific">Lacticaseibacillus pantheris DSM 15945 = JCM 12539 = NBRC 106106</name>
    <dbReference type="NCBI Taxonomy" id="1423783"/>
    <lineage>
        <taxon>Bacteria</taxon>
        <taxon>Bacillati</taxon>
        <taxon>Bacillota</taxon>
        <taxon>Bacilli</taxon>
        <taxon>Lactobacillales</taxon>
        <taxon>Lactobacillaceae</taxon>
        <taxon>Lacticaseibacillus</taxon>
    </lineage>
</organism>
<dbReference type="CDD" id="cd00865">
    <property type="entry name" value="PEBP_bact_arch"/>
    <property type="match status" value="1"/>
</dbReference>
<evidence type="ECO:0000313" key="1">
    <source>
        <dbReference type="EMBL" id="KRL85948.1"/>
    </source>
</evidence>
<accession>A0A0R1TXL2</accession>
<evidence type="ECO:0008006" key="3">
    <source>
        <dbReference type="Google" id="ProtNLM"/>
    </source>
</evidence>
<keyword evidence="2" id="KW-1185">Reference proteome</keyword>
<dbReference type="AlphaFoldDB" id="A0A0R1TXL2"/>